<evidence type="ECO:0000256" key="4">
    <source>
        <dbReference type="ARBA" id="ARBA00022827"/>
    </source>
</evidence>
<feature type="domain" description="Acyl-CoA dehydrogenase/oxidase C-terminal" evidence="6">
    <location>
        <begin position="235"/>
        <end position="399"/>
    </location>
</feature>
<evidence type="ECO:0000313" key="9">
    <source>
        <dbReference type="EMBL" id="PXX06155.1"/>
    </source>
</evidence>
<dbReference type="Proteomes" id="UP000183529">
    <property type="component" value="Unassembled WGS sequence"/>
</dbReference>
<dbReference type="FunFam" id="2.40.110.10:FF:000011">
    <property type="entry name" value="Acyl-CoA dehydrogenase FadE34"/>
    <property type="match status" value="1"/>
</dbReference>
<feature type="domain" description="Acyl-CoA oxidase/dehydrogenase middle" evidence="7">
    <location>
        <begin position="125"/>
        <end position="223"/>
    </location>
</feature>
<reference evidence="10 11" key="1">
    <citation type="submission" date="2016-10" db="EMBL/GenBank/DDBJ databases">
        <authorList>
            <person name="Varghese N."/>
            <person name="Submissions S."/>
        </authorList>
    </citation>
    <scope>NUCLEOTIDE SEQUENCE [LARGE SCALE GENOMIC DNA]</scope>
    <source>
        <strain evidence="10 11">LMG 22274</strain>
    </source>
</reference>
<dbReference type="Pfam" id="PF00441">
    <property type="entry name" value="Acyl-CoA_dh_1"/>
    <property type="match status" value="1"/>
</dbReference>
<dbReference type="Proteomes" id="UP000247515">
    <property type="component" value="Unassembled WGS sequence"/>
</dbReference>
<dbReference type="SUPFAM" id="SSF47203">
    <property type="entry name" value="Acyl-CoA dehydrogenase C-terminal domain-like"/>
    <property type="match status" value="1"/>
</dbReference>
<dbReference type="EMBL" id="QJJV01000037">
    <property type="protein sequence ID" value="PXX06155.1"/>
    <property type="molecule type" value="Genomic_DNA"/>
</dbReference>
<evidence type="ECO:0000256" key="1">
    <source>
        <dbReference type="ARBA" id="ARBA00001974"/>
    </source>
</evidence>
<dbReference type="InterPro" id="IPR009075">
    <property type="entry name" value="AcylCo_DH/oxidase_C"/>
</dbReference>
<proteinExistence type="inferred from homology"/>
<organism evidence="10 11">
    <name type="scientific">Paraburkholderia tropica</name>
    <dbReference type="NCBI Taxonomy" id="92647"/>
    <lineage>
        <taxon>Bacteria</taxon>
        <taxon>Pseudomonadati</taxon>
        <taxon>Pseudomonadota</taxon>
        <taxon>Betaproteobacteria</taxon>
        <taxon>Burkholderiales</taxon>
        <taxon>Burkholderiaceae</taxon>
        <taxon>Paraburkholderia</taxon>
    </lineage>
</organism>
<accession>A0A1A5X605</accession>
<dbReference type="SUPFAM" id="SSF56645">
    <property type="entry name" value="Acyl-CoA dehydrogenase NM domain-like"/>
    <property type="match status" value="1"/>
</dbReference>
<dbReference type="Pfam" id="PF02771">
    <property type="entry name" value="Acyl-CoA_dh_N"/>
    <property type="match status" value="1"/>
</dbReference>
<evidence type="ECO:0000259" key="7">
    <source>
        <dbReference type="Pfam" id="PF02770"/>
    </source>
</evidence>
<comment type="cofactor">
    <cofactor evidence="1">
        <name>FAD</name>
        <dbReference type="ChEBI" id="CHEBI:57692"/>
    </cofactor>
</comment>
<evidence type="ECO:0000313" key="12">
    <source>
        <dbReference type="Proteomes" id="UP000247515"/>
    </source>
</evidence>
<dbReference type="PANTHER" id="PTHR43292">
    <property type="entry name" value="ACYL-COA DEHYDROGENASE"/>
    <property type="match status" value="1"/>
</dbReference>
<dbReference type="OrthoDB" id="9770681at2"/>
<dbReference type="InterPro" id="IPR052161">
    <property type="entry name" value="Mycobact_Acyl-CoA_DH"/>
</dbReference>
<dbReference type="AlphaFoldDB" id="A0A1A5X605"/>
<gene>
    <name evidence="9" type="ORF">C7400_13757</name>
    <name evidence="10" type="ORF">SAMN05216550_1323</name>
</gene>
<keyword evidence="12" id="KW-1185">Reference proteome</keyword>
<evidence type="ECO:0000259" key="6">
    <source>
        <dbReference type="Pfam" id="PF00441"/>
    </source>
</evidence>
<dbReference type="InterPro" id="IPR046373">
    <property type="entry name" value="Acyl-CoA_Oxase/DH_mid-dom_sf"/>
</dbReference>
<comment type="similarity">
    <text evidence="2">Belongs to the acyl-CoA dehydrogenase family.</text>
</comment>
<evidence type="ECO:0000259" key="8">
    <source>
        <dbReference type="Pfam" id="PF02771"/>
    </source>
</evidence>
<dbReference type="GO" id="GO:0016627">
    <property type="term" value="F:oxidoreductase activity, acting on the CH-CH group of donors"/>
    <property type="evidence" value="ECO:0007669"/>
    <property type="project" value="InterPro"/>
</dbReference>
<keyword evidence="3" id="KW-0285">Flavoprotein</keyword>
<dbReference type="Pfam" id="PF02770">
    <property type="entry name" value="Acyl-CoA_dh_M"/>
    <property type="match status" value="1"/>
</dbReference>
<keyword evidence="5" id="KW-0560">Oxidoreductase</keyword>
<evidence type="ECO:0000313" key="10">
    <source>
        <dbReference type="EMBL" id="SEK14857.1"/>
    </source>
</evidence>
<dbReference type="Gene3D" id="1.20.140.10">
    <property type="entry name" value="Butyryl-CoA Dehydrogenase, subunit A, domain 3"/>
    <property type="match status" value="1"/>
</dbReference>
<comment type="caution">
    <text evidence="10">The sequence shown here is derived from an EMBL/GenBank/DDBJ whole genome shotgun (WGS) entry which is preliminary data.</text>
</comment>
<evidence type="ECO:0000256" key="3">
    <source>
        <dbReference type="ARBA" id="ARBA00022630"/>
    </source>
</evidence>
<dbReference type="InterPro" id="IPR006091">
    <property type="entry name" value="Acyl-CoA_Oxase/DH_mid-dom"/>
</dbReference>
<name>A0A1A5X605_9BURK</name>
<dbReference type="RefSeq" id="WP_065063387.1">
    <property type="nucleotide sequence ID" value="NZ_CADFGN010000005.1"/>
</dbReference>
<feature type="domain" description="Acyl-CoA dehydrogenase/oxidase N-terminal" evidence="8">
    <location>
        <begin position="6"/>
        <end position="120"/>
    </location>
</feature>
<protein>
    <submittedName>
        <fullName evidence="10">Uncharacterized protein</fullName>
    </submittedName>
</protein>
<evidence type="ECO:0000313" key="11">
    <source>
        <dbReference type="Proteomes" id="UP000183529"/>
    </source>
</evidence>
<dbReference type="GO" id="GO:0005886">
    <property type="term" value="C:plasma membrane"/>
    <property type="evidence" value="ECO:0007669"/>
    <property type="project" value="TreeGrafter"/>
</dbReference>
<dbReference type="Gene3D" id="2.40.110.10">
    <property type="entry name" value="Butyryl-CoA Dehydrogenase, subunit A, domain 2"/>
    <property type="match status" value="1"/>
</dbReference>
<keyword evidence="4" id="KW-0274">FAD</keyword>
<evidence type="ECO:0000256" key="5">
    <source>
        <dbReference type="ARBA" id="ARBA00023002"/>
    </source>
</evidence>
<dbReference type="InterPro" id="IPR013786">
    <property type="entry name" value="AcylCoA_DH/ox_N"/>
</dbReference>
<sequence>MDLKFTAEEEAFRSEVLGFLRDHLPQRLADIVRTGRHLTRDDMAQWHAILNDKGWLANHWPQEYGGPGWTPVQKFIFENECAIAGAPRIVPFGVNMLGPVLIKYGSEAQKRYWLPRILNGADWWCQGYSEPGAGSDLASLRTSAVRKTDANGDYYLVNGQKTWTTLGHYANMIFCLVRTATDVRKQEGISFLLIDMNTPGIEVRPIVTLDGEHEVNEVFFTDVRVPVENLVGEENKGWTYAKYLLTYERTNIAGVGFSVAALARLKHAAQQVKRNGKPLADDPQFAARLAKVEIDLENMKTTNLRVIAAVAGGGVPGAESSMLKIRGTEIRQEISSLLRRAMGPYAAPFVEEALHEGYDGEPIGPDEAASAASQYFNNRKLSIFGGSNEIQKNIISKMILGL</sequence>
<evidence type="ECO:0000256" key="2">
    <source>
        <dbReference type="ARBA" id="ARBA00009347"/>
    </source>
</evidence>
<reference evidence="9 12" key="2">
    <citation type="submission" date="2018-05" db="EMBL/GenBank/DDBJ databases">
        <title>Genomic Encyclopedia of Type Strains, Phase IV (KMG-V): Genome sequencing to study the core and pangenomes of soil and plant-associated prokaryotes.</title>
        <authorList>
            <person name="Whitman W."/>
        </authorList>
    </citation>
    <scope>NUCLEOTIDE SEQUENCE [LARGE SCALE GENOMIC DNA]</scope>
    <source>
        <strain evidence="9 12">SIr-6563</strain>
    </source>
</reference>
<dbReference type="EMBL" id="FNZM01000032">
    <property type="protein sequence ID" value="SEK14857.1"/>
    <property type="molecule type" value="Genomic_DNA"/>
</dbReference>
<dbReference type="InterPro" id="IPR037069">
    <property type="entry name" value="AcylCoA_DH/ox_N_sf"/>
</dbReference>
<dbReference type="InterPro" id="IPR009100">
    <property type="entry name" value="AcylCoA_DH/oxidase_NM_dom_sf"/>
</dbReference>
<dbReference type="Gene3D" id="1.10.540.10">
    <property type="entry name" value="Acyl-CoA dehydrogenase/oxidase, N-terminal domain"/>
    <property type="match status" value="1"/>
</dbReference>
<dbReference type="InterPro" id="IPR036250">
    <property type="entry name" value="AcylCo_DH-like_C"/>
</dbReference>
<dbReference type="PANTHER" id="PTHR43292:SF3">
    <property type="entry name" value="ACYL-COA DEHYDROGENASE FADE29"/>
    <property type="match status" value="1"/>
</dbReference>
<dbReference type="GO" id="GO:0050660">
    <property type="term" value="F:flavin adenine dinucleotide binding"/>
    <property type="evidence" value="ECO:0007669"/>
    <property type="project" value="InterPro"/>
</dbReference>